<dbReference type="InterPro" id="IPR043766">
    <property type="entry name" value="BfmA-like"/>
</dbReference>
<dbReference type="Proteomes" id="UP000186230">
    <property type="component" value="Chromosome"/>
</dbReference>
<evidence type="ECO:0000313" key="1">
    <source>
        <dbReference type="EMBL" id="APU67122.1"/>
    </source>
</evidence>
<reference evidence="1 2" key="1">
    <citation type="submission" date="2016-07" db="EMBL/GenBank/DDBJ databases">
        <title>Multi-omics approach to identify versatile polysaccharide utilization systems of a marine flavobacterium Gramella flava.</title>
        <authorList>
            <person name="Tang K."/>
        </authorList>
    </citation>
    <scope>NUCLEOTIDE SEQUENCE [LARGE SCALE GENOMIC DNA]</scope>
    <source>
        <strain evidence="1 2">JLT2011</strain>
    </source>
</reference>
<dbReference type="STRING" id="1229726.GRFL_0398"/>
<dbReference type="RefSeq" id="WP_083642968.1">
    <property type="nucleotide sequence ID" value="NZ_AMRU01000013.1"/>
</dbReference>
<evidence type="ECO:0000313" key="2">
    <source>
        <dbReference type="Proteomes" id="UP000186230"/>
    </source>
</evidence>
<sequence length="65" mass="7474">MYITISPQKLGDSYSTSVADFVEYLEKENKELHSDHQELFFSQDLELISPKEVVREIDANTAKVP</sequence>
<name>A0A1L7I229_9FLAO</name>
<organism evidence="1 2">
    <name type="scientific">Christiangramia flava JLT2011</name>
    <dbReference type="NCBI Taxonomy" id="1229726"/>
    <lineage>
        <taxon>Bacteria</taxon>
        <taxon>Pseudomonadati</taxon>
        <taxon>Bacteroidota</taxon>
        <taxon>Flavobacteriia</taxon>
        <taxon>Flavobacteriales</taxon>
        <taxon>Flavobacteriaceae</taxon>
        <taxon>Christiangramia</taxon>
    </lineage>
</organism>
<gene>
    <name evidence="1" type="ORF">GRFL_0398</name>
</gene>
<protein>
    <submittedName>
        <fullName evidence="1">Mobilization protein B</fullName>
    </submittedName>
</protein>
<keyword evidence="2" id="KW-1185">Reference proteome</keyword>
<dbReference type="EMBL" id="CP016359">
    <property type="protein sequence ID" value="APU67122.1"/>
    <property type="molecule type" value="Genomic_DNA"/>
</dbReference>
<dbReference type="Pfam" id="PF18976">
    <property type="entry name" value="DUF5712"/>
    <property type="match status" value="1"/>
</dbReference>
<accession>A0A1L7I229</accession>
<dbReference type="KEGG" id="gfl:GRFL_0398"/>
<proteinExistence type="predicted"/>
<dbReference type="AlphaFoldDB" id="A0A1L7I229"/>
<dbReference type="OrthoDB" id="1404627at2"/>